<dbReference type="EMBL" id="CAUEEQ010017340">
    <property type="protein sequence ID" value="CAJ0940517.1"/>
    <property type="molecule type" value="Genomic_DNA"/>
</dbReference>
<evidence type="ECO:0000313" key="2">
    <source>
        <dbReference type="EMBL" id="CAJ0940517.1"/>
    </source>
</evidence>
<organism evidence="2 3">
    <name type="scientific">Ranitomeya imitator</name>
    <name type="common">mimic poison frog</name>
    <dbReference type="NCBI Taxonomy" id="111125"/>
    <lineage>
        <taxon>Eukaryota</taxon>
        <taxon>Metazoa</taxon>
        <taxon>Chordata</taxon>
        <taxon>Craniata</taxon>
        <taxon>Vertebrata</taxon>
        <taxon>Euteleostomi</taxon>
        <taxon>Amphibia</taxon>
        <taxon>Batrachia</taxon>
        <taxon>Anura</taxon>
        <taxon>Neobatrachia</taxon>
        <taxon>Hyloidea</taxon>
        <taxon>Dendrobatidae</taxon>
        <taxon>Dendrobatinae</taxon>
        <taxon>Ranitomeya</taxon>
    </lineage>
</organism>
<protein>
    <recommendedName>
        <fullName evidence="4">Maturase K</fullName>
    </recommendedName>
</protein>
<dbReference type="Proteomes" id="UP001176940">
    <property type="component" value="Unassembled WGS sequence"/>
</dbReference>
<name>A0ABN9LI62_9NEOB</name>
<gene>
    <name evidence="2" type="ORF">RIMI_LOCUS8652500</name>
</gene>
<sequence>MTMRQKGCLEKTSDSRPMLSTSLSATSESFFGIKPDDYLCKWAPSSLSTSDDELYHQKQFSPNKEAEFFFKSYSTRLLYALPPLRKFLNQNPRTLLPKFYGLYCLQSGGIKHST</sequence>
<comment type="caution">
    <text evidence="2">The sequence shown here is derived from an EMBL/GenBank/DDBJ whole genome shotgun (WGS) entry which is preliminary data.</text>
</comment>
<feature type="region of interest" description="Disordered" evidence="1">
    <location>
        <begin position="1"/>
        <end position="20"/>
    </location>
</feature>
<dbReference type="Gene3D" id="3.30.800.10">
    <property type="entry name" value="Phosphatidylinositol Phosphate Kinase II Beta"/>
    <property type="match status" value="1"/>
</dbReference>
<evidence type="ECO:0008006" key="4">
    <source>
        <dbReference type="Google" id="ProtNLM"/>
    </source>
</evidence>
<proteinExistence type="predicted"/>
<evidence type="ECO:0000313" key="3">
    <source>
        <dbReference type="Proteomes" id="UP001176940"/>
    </source>
</evidence>
<evidence type="ECO:0000256" key="1">
    <source>
        <dbReference type="SAM" id="MobiDB-lite"/>
    </source>
</evidence>
<reference evidence="2" key="1">
    <citation type="submission" date="2023-07" db="EMBL/GenBank/DDBJ databases">
        <authorList>
            <person name="Stuckert A."/>
        </authorList>
    </citation>
    <scope>NUCLEOTIDE SEQUENCE</scope>
</reference>
<keyword evidence="3" id="KW-1185">Reference proteome</keyword>
<dbReference type="InterPro" id="IPR027484">
    <property type="entry name" value="PInositol-4-P-5-kinase_N"/>
</dbReference>
<accession>A0ABN9LI62</accession>
<dbReference type="SUPFAM" id="SSF56104">
    <property type="entry name" value="SAICAR synthase-like"/>
    <property type="match status" value="1"/>
</dbReference>